<proteinExistence type="predicted"/>
<gene>
    <name evidence="1" type="ORF">LCGC14_2543260</name>
</gene>
<evidence type="ECO:0000313" key="1">
    <source>
        <dbReference type="EMBL" id="KKL11691.1"/>
    </source>
</evidence>
<reference evidence="1" key="1">
    <citation type="journal article" date="2015" name="Nature">
        <title>Complex archaea that bridge the gap between prokaryotes and eukaryotes.</title>
        <authorList>
            <person name="Spang A."/>
            <person name="Saw J.H."/>
            <person name="Jorgensen S.L."/>
            <person name="Zaremba-Niedzwiedzka K."/>
            <person name="Martijn J."/>
            <person name="Lind A.E."/>
            <person name="van Eijk R."/>
            <person name="Schleper C."/>
            <person name="Guy L."/>
            <person name="Ettema T.J."/>
        </authorList>
    </citation>
    <scope>NUCLEOTIDE SEQUENCE</scope>
</reference>
<sequence>MSYDRIVKKEEELAAEVAELLKRAGEVDSEENARYGDGVRGDELPEELRFKGERLKRIREAKAEVERRA</sequence>
<name>A0A0F9D1P8_9ZZZZ</name>
<accession>A0A0F9D1P8</accession>
<protein>
    <submittedName>
        <fullName evidence="1">Uncharacterized protein</fullName>
    </submittedName>
</protein>
<comment type="caution">
    <text evidence="1">The sequence shown here is derived from an EMBL/GenBank/DDBJ whole genome shotgun (WGS) entry which is preliminary data.</text>
</comment>
<dbReference type="EMBL" id="LAZR01041551">
    <property type="protein sequence ID" value="KKL11691.1"/>
    <property type="molecule type" value="Genomic_DNA"/>
</dbReference>
<feature type="non-terminal residue" evidence="1">
    <location>
        <position position="69"/>
    </location>
</feature>
<organism evidence="1">
    <name type="scientific">marine sediment metagenome</name>
    <dbReference type="NCBI Taxonomy" id="412755"/>
    <lineage>
        <taxon>unclassified sequences</taxon>
        <taxon>metagenomes</taxon>
        <taxon>ecological metagenomes</taxon>
    </lineage>
</organism>
<dbReference type="AlphaFoldDB" id="A0A0F9D1P8"/>